<dbReference type="Proteomes" id="UP000094165">
    <property type="component" value="Unassembled WGS sequence"/>
</dbReference>
<dbReference type="PANTHER" id="PTHR46193">
    <property type="entry name" value="6-PHOSPHOGLUCONATE PHOSPHATASE"/>
    <property type="match status" value="1"/>
</dbReference>
<keyword evidence="3" id="KW-0479">Metal-binding</keyword>
<evidence type="ECO:0000256" key="3">
    <source>
        <dbReference type="ARBA" id="ARBA00022723"/>
    </source>
</evidence>
<dbReference type="Gene3D" id="3.40.50.1000">
    <property type="entry name" value="HAD superfamily/HAD-like"/>
    <property type="match status" value="1"/>
</dbReference>
<dbReference type="Gene3D" id="1.10.150.240">
    <property type="entry name" value="Putative phosphatase, domain 2"/>
    <property type="match status" value="1"/>
</dbReference>
<dbReference type="GO" id="GO:0016787">
    <property type="term" value="F:hydrolase activity"/>
    <property type="evidence" value="ECO:0007669"/>
    <property type="project" value="UniProtKB-KW"/>
</dbReference>
<keyword evidence="5" id="KW-0378">Hydrolase</keyword>
<protein>
    <submittedName>
        <fullName evidence="5">HAD family hydrolase</fullName>
    </submittedName>
</protein>
<comment type="similarity">
    <text evidence="2">Belongs to the HAD-like hydrolase superfamily. CbbY/CbbZ/Gph/YieH family.</text>
</comment>
<evidence type="ECO:0000256" key="1">
    <source>
        <dbReference type="ARBA" id="ARBA00001946"/>
    </source>
</evidence>
<dbReference type="InterPro" id="IPR023198">
    <property type="entry name" value="PGP-like_dom2"/>
</dbReference>
<name>A0A1E5D4E3_9VIBR</name>
<dbReference type="InterPro" id="IPR041492">
    <property type="entry name" value="HAD_2"/>
</dbReference>
<dbReference type="GO" id="GO:0046872">
    <property type="term" value="F:metal ion binding"/>
    <property type="evidence" value="ECO:0007669"/>
    <property type="project" value="UniProtKB-KW"/>
</dbReference>
<sequence length="221" mass="24332">MPSSIKCVIFDCDGTLIDSEKLCCQALVNVFTSFGAELTLHESIEHFQGGKLADILSETNARVGLNISLDVLEPMYREQVSLLFQAELKPMNGARSLIQFLEKNQIEFCVASNGPKDKVQYSLSLTGLLDNFDGKIFSAFDTNSWKPEPDLIMYSAMSMGFLPSECLYVDDTKKGVQAGVDAGVKTIQLCNGMSATKVDLPSVTHIHHLGEIENWISDTHC</sequence>
<evidence type="ECO:0000256" key="2">
    <source>
        <dbReference type="ARBA" id="ARBA00006171"/>
    </source>
</evidence>
<dbReference type="SFLD" id="SFLDS00003">
    <property type="entry name" value="Haloacid_Dehalogenase"/>
    <property type="match status" value="1"/>
</dbReference>
<keyword evidence="6" id="KW-1185">Reference proteome</keyword>
<dbReference type="Pfam" id="PF13419">
    <property type="entry name" value="HAD_2"/>
    <property type="match status" value="1"/>
</dbReference>
<comment type="cofactor">
    <cofactor evidence="1">
        <name>Mg(2+)</name>
        <dbReference type="ChEBI" id="CHEBI:18420"/>
    </cofactor>
</comment>
<dbReference type="InterPro" id="IPR036412">
    <property type="entry name" value="HAD-like_sf"/>
</dbReference>
<evidence type="ECO:0000313" key="5">
    <source>
        <dbReference type="EMBL" id="OEE78054.1"/>
    </source>
</evidence>
<organism evidence="5 6">
    <name type="scientific">Vibrio genomosp. F6 str. FF-238</name>
    <dbReference type="NCBI Taxonomy" id="1191298"/>
    <lineage>
        <taxon>Bacteria</taxon>
        <taxon>Pseudomonadati</taxon>
        <taxon>Pseudomonadota</taxon>
        <taxon>Gammaproteobacteria</taxon>
        <taxon>Vibrionales</taxon>
        <taxon>Vibrionaceae</taxon>
        <taxon>Vibrio</taxon>
    </lineage>
</organism>
<dbReference type="SUPFAM" id="SSF56784">
    <property type="entry name" value="HAD-like"/>
    <property type="match status" value="1"/>
</dbReference>
<proteinExistence type="inferred from homology"/>
<dbReference type="EMBL" id="AJYW02000059">
    <property type="protein sequence ID" value="OEE78054.1"/>
    <property type="molecule type" value="Genomic_DNA"/>
</dbReference>
<dbReference type="CDD" id="cd07526">
    <property type="entry name" value="HAD_BPGM_like"/>
    <property type="match status" value="1"/>
</dbReference>
<gene>
    <name evidence="5" type="ORF">A130_03565</name>
</gene>
<comment type="caution">
    <text evidence="5">The sequence shown here is derived from an EMBL/GenBank/DDBJ whole genome shotgun (WGS) entry which is preliminary data.</text>
</comment>
<accession>A0A1E5D4E3</accession>
<evidence type="ECO:0000313" key="6">
    <source>
        <dbReference type="Proteomes" id="UP000094165"/>
    </source>
</evidence>
<evidence type="ECO:0000256" key="4">
    <source>
        <dbReference type="ARBA" id="ARBA00022842"/>
    </source>
</evidence>
<dbReference type="PRINTS" id="PR00413">
    <property type="entry name" value="HADHALOGNASE"/>
</dbReference>
<reference evidence="5 6" key="1">
    <citation type="journal article" date="2012" name="Science">
        <title>Ecological populations of bacteria act as socially cohesive units of antibiotic production and resistance.</title>
        <authorList>
            <person name="Cordero O.X."/>
            <person name="Wildschutte H."/>
            <person name="Kirkup B."/>
            <person name="Proehl S."/>
            <person name="Ngo L."/>
            <person name="Hussain F."/>
            <person name="Le Roux F."/>
            <person name="Mincer T."/>
            <person name="Polz M.F."/>
        </authorList>
    </citation>
    <scope>NUCLEOTIDE SEQUENCE [LARGE SCALE GENOMIC DNA]</scope>
    <source>
        <strain evidence="5 6">FF-238</strain>
    </source>
</reference>
<dbReference type="AlphaFoldDB" id="A0A1E5D4E3"/>
<dbReference type="InterPro" id="IPR006439">
    <property type="entry name" value="HAD-SF_hydro_IA"/>
</dbReference>
<keyword evidence="4" id="KW-0460">Magnesium</keyword>
<dbReference type="SFLD" id="SFLDG01129">
    <property type="entry name" value="C1.5:_HAD__Beta-PGM__Phosphata"/>
    <property type="match status" value="1"/>
</dbReference>
<dbReference type="InterPro" id="IPR023214">
    <property type="entry name" value="HAD_sf"/>
</dbReference>
<dbReference type="NCBIfam" id="TIGR01509">
    <property type="entry name" value="HAD-SF-IA-v3"/>
    <property type="match status" value="1"/>
</dbReference>
<dbReference type="PANTHER" id="PTHR46193:SF10">
    <property type="entry name" value="6-PHOSPHOGLUCONATE PHOSPHATASE"/>
    <property type="match status" value="1"/>
</dbReference>
<dbReference type="InterPro" id="IPR051600">
    <property type="entry name" value="Beta-PGM-like"/>
</dbReference>